<dbReference type="InterPro" id="IPR011990">
    <property type="entry name" value="TPR-like_helical_dom_sf"/>
</dbReference>
<dbReference type="PANTHER" id="PTHR43630">
    <property type="entry name" value="POLY-BETA-1,6-N-ACETYL-D-GLUCOSAMINE SYNTHASE"/>
    <property type="match status" value="1"/>
</dbReference>
<feature type="domain" description="Glycosyltransferase 2-like" evidence="1">
    <location>
        <begin position="5"/>
        <end position="123"/>
    </location>
</feature>
<dbReference type="Gene3D" id="1.25.40.10">
    <property type="entry name" value="Tetratricopeptide repeat domain"/>
    <property type="match status" value="1"/>
</dbReference>
<name>A0A6N7SC70_9FIRM</name>
<evidence type="ECO:0000313" key="4">
    <source>
        <dbReference type="Proteomes" id="UP000433575"/>
    </source>
</evidence>
<dbReference type="Gene3D" id="3.90.550.10">
    <property type="entry name" value="Spore Coat Polysaccharide Biosynthesis Protein SpsA, Chain A"/>
    <property type="match status" value="1"/>
</dbReference>
<dbReference type="EMBL" id="WKPI01000071">
    <property type="protein sequence ID" value="MSC35291.1"/>
    <property type="molecule type" value="Genomic_DNA"/>
</dbReference>
<dbReference type="SUPFAM" id="SSF53448">
    <property type="entry name" value="Nucleotide-diphospho-sugar transferases"/>
    <property type="match status" value="1"/>
</dbReference>
<dbReference type="Proteomes" id="UP000433575">
    <property type="component" value="Unassembled WGS sequence"/>
</dbReference>
<dbReference type="Proteomes" id="UP000480929">
    <property type="component" value="Unassembled WGS sequence"/>
</dbReference>
<protein>
    <submittedName>
        <fullName evidence="2">Glycosyltransferase</fullName>
    </submittedName>
</protein>
<sequence>MITISLCMIVKNEEDVLDRCLSSVEKAVEEIVIVDTGSVDRTRVIAARHHARLFDFPWTDDFAAARNFSFDQATQDFILWLDADDVVPPDQLEKLLALKHTLNDQCDMVIMQYRTGFDWAGRPTFCFPRERLIRRAAHLRWQGAVHETIPFSSRRIISDIAIEHHKLHCADPQRNLRILEKLKSKGSLDCRQRYYYARELADHQSYEAALKEYEIFLNDPVGWKENKIDACLGMARCWQALKDREKVFSSLIHAFRYAPARGEICCELGYYFYVEKNWECAVFWYRLATTLPIPLNQGGFVNLDCYGYIPWIGLCCCYDQMRQWDQAWQANEKAGSLKPQDPSYLHNRAYLKSKLDLKN</sequence>
<evidence type="ECO:0000259" key="1">
    <source>
        <dbReference type="Pfam" id="PF00535"/>
    </source>
</evidence>
<dbReference type="OrthoDB" id="9815923at2"/>
<organism evidence="2 4">
    <name type="scientific">Holdemania massiliensis</name>
    <dbReference type="NCBI Taxonomy" id="1468449"/>
    <lineage>
        <taxon>Bacteria</taxon>
        <taxon>Bacillati</taxon>
        <taxon>Bacillota</taxon>
        <taxon>Erysipelotrichia</taxon>
        <taxon>Erysipelotrichales</taxon>
        <taxon>Erysipelotrichaceae</taxon>
        <taxon>Holdemania</taxon>
    </lineage>
</organism>
<dbReference type="EMBL" id="WKPJ01000065">
    <property type="protein sequence ID" value="MSA91477.1"/>
    <property type="molecule type" value="Genomic_DNA"/>
</dbReference>
<accession>A0A6N7SC70</accession>
<dbReference type="CDD" id="cd02511">
    <property type="entry name" value="Beta4Glucosyltransferase"/>
    <property type="match status" value="1"/>
</dbReference>
<reference evidence="4 5" key="1">
    <citation type="journal article" date="2019" name="Nat. Med.">
        <title>A library of human gut bacterial isolates paired with longitudinal multiomics data enables mechanistic microbiome research.</title>
        <authorList>
            <person name="Poyet M."/>
            <person name="Groussin M."/>
            <person name="Gibbons S.M."/>
            <person name="Avila-Pacheco J."/>
            <person name="Jiang X."/>
            <person name="Kearney S.M."/>
            <person name="Perrotta A.R."/>
            <person name="Berdy B."/>
            <person name="Zhao S."/>
            <person name="Lieberman T.D."/>
            <person name="Swanson P.K."/>
            <person name="Smith M."/>
            <person name="Roesemann S."/>
            <person name="Alexander J.E."/>
            <person name="Rich S.A."/>
            <person name="Livny J."/>
            <person name="Vlamakis H."/>
            <person name="Clish C."/>
            <person name="Bullock K."/>
            <person name="Deik A."/>
            <person name="Scott J."/>
            <person name="Pierce K.A."/>
            <person name="Xavier R.J."/>
            <person name="Alm E.J."/>
        </authorList>
    </citation>
    <scope>NUCLEOTIDE SEQUENCE [LARGE SCALE GENOMIC DNA]</scope>
    <source>
        <strain evidence="2 4">BIOML-A4</strain>
        <strain evidence="3 5">BIOML-A5</strain>
    </source>
</reference>
<keyword evidence="2" id="KW-0808">Transferase</keyword>
<dbReference type="RefSeq" id="WP_154240705.1">
    <property type="nucleotide sequence ID" value="NZ_CALJPI010000176.1"/>
</dbReference>
<dbReference type="AlphaFoldDB" id="A0A6N7SC70"/>
<dbReference type="Pfam" id="PF00535">
    <property type="entry name" value="Glycos_transf_2"/>
    <property type="match status" value="1"/>
</dbReference>
<proteinExistence type="predicted"/>
<comment type="caution">
    <text evidence="2">The sequence shown here is derived from an EMBL/GenBank/DDBJ whole genome shotgun (WGS) entry which is preliminary data.</text>
</comment>
<dbReference type="GO" id="GO:0016740">
    <property type="term" value="F:transferase activity"/>
    <property type="evidence" value="ECO:0007669"/>
    <property type="project" value="UniProtKB-KW"/>
</dbReference>
<evidence type="ECO:0000313" key="3">
    <source>
        <dbReference type="EMBL" id="MSC35291.1"/>
    </source>
</evidence>
<dbReference type="SUPFAM" id="SSF81901">
    <property type="entry name" value="HCP-like"/>
    <property type="match status" value="1"/>
</dbReference>
<dbReference type="PANTHER" id="PTHR43630:SF2">
    <property type="entry name" value="GLYCOSYLTRANSFERASE"/>
    <property type="match status" value="1"/>
</dbReference>
<evidence type="ECO:0000313" key="5">
    <source>
        <dbReference type="Proteomes" id="UP000480929"/>
    </source>
</evidence>
<dbReference type="InterPro" id="IPR029044">
    <property type="entry name" value="Nucleotide-diphossugar_trans"/>
</dbReference>
<evidence type="ECO:0000313" key="2">
    <source>
        <dbReference type="EMBL" id="MSA91477.1"/>
    </source>
</evidence>
<keyword evidence="5" id="KW-1185">Reference proteome</keyword>
<dbReference type="InterPro" id="IPR001173">
    <property type="entry name" value="Glyco_trans_2-like"/>
</dbReference>
<gene>
    <name evidence="3" type="ORF">GKD88_19465</name>
    <name evidence="2" type="ORF">GKE08_19370</name>
</gene>